<comment type="caution">
    <text evidence="2">The sequence shown here is derived from an EMBL/GenBank/DDBJ whole genome shotgun (WGS) entry which is preliminary data.</text>
</comment>
<evidence type="ECO:0000313" key="2">
    <source>
        <dbReference type="EMBL" id="MEX1668494.1"/>
    </source>
</evidence>
<name>A0ABV3U3K6_9GAMM</name>
<dbReference type="PANTHER" id="PTHR38690:SF1">
    <property type="entry name" value="PROTEASE"/>
    <property type="match status" value="1"/>
</dbReference>
<dbReference type="InterPro" id="IPR025263">
    <property type="entry name" value="YhdP_central"/>
</dbReference>
<feature type="domain" description="YhdP central" evidence="1">
    <location>
        <begin position="2"/>
        <end position="1258"/>
    </location>
</feature>
<dbReference type="RefSeq" id="WP_368380779.1">
    <property type="nucleotide sequence ID" value="NZ_JBFRYA010000004.1"/>
</dbReference>
<dbReference type="Proteomes" id="UP001557485">
    <property type="component" value="Unassembled WGS sequence"/>
</dbReference>
<dbReference type="NCBIfam" id="TIGR02099">
    <property type="entry name" value="YhdP family protein"/>
    <property type="match status" value="1"/>
</dbReference>
<dbReference type="EMBL" id="JBFRYA010000004">
    <property type="protein sequence ID" value="MEX1668494.1"/>
    <property type="molecule type" value="Genomic_DNA"/>
</dbReference>
<proteinExistence type="predicted"/>
<protein>
    <submittedName>
        <fullName evidence="2">YhdP family protein</fullName>
    </submittedName>
</protein>
<accession>A0ABV3U3K6</accession>
<organism evidence="2 3">
    <name type="scientific">Zhongshania guokunii</name>
    <dbReference type="NCBI Taxonomy" id="641783"/>
    <lineage>
        <taxon>Bacteria</taxon>
        <taxon>Pseudomonadati</taxon>
        <taxon>Pseudomonadota</taxon>
        <taxon>Gammaproteobacteria</taxon>
        <taxon>Cellvibrionales</taxon>
        <taxon>Spongiibacteraceae</taxon>
        <taxon>Zhongshania</taxon>
    </lineage>
</organism>
<gene>
    <name evidence="2" type="ORF">AB4876_06195</name>
</gene>
<sequence>MFTRLLRQTYTLLWSLALIVLVLLALYASLGRQYIGLVERYKNEIFQQAEAFSGVQLQASAMRGTWQGLSPVIELLDFQLGDSAALRFDRARIEIDVIGSLLVGRPTIRQIDIGQLNLDLAQADDGRWFIPGLSTEGGGSPDALIDSVLGVRNASLELFAINLHYLNGVQTKISTQDFSLRSDDKFRRAYAKLNTDSDGDIQLLVEAYGDPRNTERFSAGAYMVIKDSRLSALRPLFQDSAALIDSEVSGELWLNWRQGQRVSLNGVLATPALSVGVLWGSHDVVLNDVNMRFSGSHRDGFWRIGFSEFEARWQDLDLDLAGLTASRPEQSKWQFSLPQLDLDVSNSVLLGSDALSPGLQSTLEELAPKGLLRNIQFDLLTSADGLEDFTMRAEARGLSVEAWQGAPAASGLSGYLEIKPKQGKLLLKSDQLALAFPHLYDEAFALQKVSAELNWRYDDERVQVNSGLIRGENGGVPIAALLSLDLPLRKDTEVEPQMSLMIGARDADVGVHERYTPNVLNASLLDWLQESIRGGRAEVAGFIFRGSLLASTDDHPAVQLYLDLADIELAFRPDWPALSAGAAQVFIDNGHVDAWLEGAGQLDGIVVNDLRAAVAPASDGDITLTVSAAAKPNFTQAQRLLTETPLHQYVGKTFDHWQGEGEAVLDFAFSMAFTDDPALAINVDADIDFSSVEMKDYRLSLNAAKGHLHYDTERGLSSRNLRARLFGEPLTAKIKQTGAQLDVDVSGLIAMSDLQRWTAQPIMGFFSGSTKARLHIQTGAEPSLQVNSDLQGVNILLPQPLYKTAEQKRNMNITLPLDSDVQVMQITLAEQLSLLLGFHEGKVFGGDLLLGARPLGSSSYLLTPGQMAIGGRLEFADFDQWRRVFDRYLELAESDGGGESEMMFSASDLRIDELMIFDNLLESVDIGLISHPESWLIHVSSPQLLGDINIPRGSAAASRPFNLTLEHLYLPAPSSGEGSGLAGIDPRTLQSVDLDIKQLYVGGEAWGQLGFDLRSDSGGAHFNNLRGSLRGIELATVAGSSTLHWLQDDSGHVSSQLRGQFGLGDLGGVLQGFGYPKVMETRRGNFDLDLEWPGAPSQWTLVDSAGNFSFSFKDGRFLKSSDAASGTLRIFSIFNMANIVRRLKFDFRDVFKKGIYFDRMRGGLQLGDGQLKLTSPLDVHGPSSRFQMTGAINLQTDVPDLRLVATLPVGSNLPWLAALVGGLPAAAGVYVVSKVFEEQMDSFSSAVYEISGTIQDPELTFKNIFDDEVASPAEAARSSAKPGMQ</sequence>
<reference evidence="2 3" key="1">
    <citation type="journal article" date="2011" name="Int. J. Syst. Evol. Microbiol.">
        <title>Zhongshania antarctica gen. nov., sp. nov. and Zhongshania guokunii sp. nov., gammaproteobacteria respectively isolated from coastal attached (fast) ice and surface seawater of the Antarctic.</title>
        <authorList>
            <person name="Li H.J."/>
            <person name="Zhang X.Y."/>
            <person name="Chen C.X."/>
            <person name="Zhang Y.J."/>
            <person name="Gao Z.M."/>
            <person name="Yu Y."/>
            <person name="Chen X.L."/>
            <person name="Chen B."/>
            <person name="Zhang Y.Z."/>
        </authorList>
    </citation>
    <scope>NUCLEOTIDE SEQUENCE [LARGE SCALE GENOMIC DNA]</scope>
    <source>
        <strain evidence="2 3">ZS6-22T</strain>
    </source>
</reference>
<dbReference type="PANTHER" id="PTHR38690">
    <property type="entry name" value="PROTEASE-RELATED"/>
    <property type="match status" value="1"/>
</dbReference>
<dbReference type="Pfam" id="PF13116">
    <property type="entry name" value="YhdP"/>
    <property type="match status" value="1"/>
</dbReference>
<keyword evidence="3" id="KW-1185">Reference proteome</keyword>
<dbReference type="InterPro" id="IPR011836">
    <property type="entry name" value="YhdP"/>
</dbReference>
<evidence type="ECO:0000259" key="1">
    <source>
        <dbReference type="Pfam" id="PF13116"/>
    </source>
</evidence>
<evidence type="ECO:0000313" key="3">
    <source>
        <dbReference type="Proteomes" id="UP001557485"/>
    </source>
</evidence>